<accession>A0A920CEW7</accession>
<keyword evidence="2 7" id="KW-0812">Transmembrane</keyword>
<dbReference type="Gene3D" id="3.40.50.300">
    <property type="entry name" value="P-loop containing nucleotide triphosphate hydrolases"/>
    <property type="match status" value="1"/>
</dbReference>
<feature type="transmembrane region" description="Helical" evidence="7">
    <location>
        <begin position="171"/>
        <end position="191"/>
    </location>
</feature>
<dbReference type="PANTHER" id="PTHR24221:SF646">
    <property type="entry name" value="HAEMOLYSIN SECRETION ATP-BINDING PROTEIN"/>
    <property type="match status" value="1"/>
</dbReference>
<keyword evidence="6 7" id="KW-0472">Membrane</keyword>
<keyword evidence="3" id="KW-0547">Nucleotide-binding</keyword>
<feature type="domain" description="ABC transmembrane type-1" evidence="9">
    <location>
        <begin position="45"/>
        <end position="320"/>
    </location>
</feature>
<feature type="transmembrane region" description="Helical" evidence="7">
    <location>
        <begin position="140"/>
        <end position="165"/>
    </location>
</feature>
<feature type="transmembrane region" description="Helical" evidence="7">
    <location>
        <begin position="267"/>
        <end position="286"/>
    </location>
</feature>
<dbReference type="GO" id="GO:0016887">
    <property type="term" value="F:ATP hydrolysis activity"/>
    <property type="evidence" value="ECO:0007669"/>
    <property type="project" value="InterPro"/>
</dbReference>
<evidence type="ECO:0000256" key="5">
    <source>
        <dbReference type="ARBA" id="ARBA00022989"/>
    </source>
</evidence>
<evidence type="ECO:0000256" key="7">
    <source>
        <dbReference type="SAM" id="Phobius"/>
    </source>
</evidence>
<dbReference type="InterPro" id="IPR039421">
    <property type="entry name" value="Type_1_exporter"/>
</dbReference>
<evidence type="ECO:0000259" key="9">
    <source>
        <dbReference type="PROSITE" id="PS50929"/>
    </source>
</evidence>
<dbReference type="Pfam" id="PF00005">
    <property type="entry name" value="ABC_tran"/>
    <property type="match status" value="1"/>
</dbReference>
<dbReference type="PROSITE" id="PS50893">
    <property type="entry name" value="ABC_TRANSPORTER_2"/>
    <property type="match status" value="1"/>
</dbReference>
<name>A0A920CEW7_9BACL</name>
<evidence type="ECO:0000313" key="11">
    <source>
        <dbReference type="Proteomes" id="UP000681162"/>
    </source>
</evidence>
<feature type="transmembrane region" description="Helical" evidence="7">
    <location>
        <begin position="68"/>
        <end position="89"/>
    </location>
</feature>
<dbReference type="SMART" id="SM00382">
    <property type="entry name" value="AAA"/>
    <property type="match status" value="1"/>
</dbReference>
<keyword evidence="4" id="KW-0067">ATP-binding</keyword>
<comment type="caution">
    <text evidence="10">The sequence shown here is derived from an EMBL/GenBank/DDBJ whole genome shotgun (WGS) entry which is preliminary data.</text>
</comment>
<feature type="domain" description="ABC transporter" evidence="8">
    <location>
        <begin position="362"/>
        <end position="600"/>
    </location>
</feature>
<protein>
    <submittedName>
        <fullName evidence="10">ABC transporter permease</fullName>
    </submittedName>
</protein>
<organism evidence="10 11">
    <name type="scientific">Paenibacillus antibioticophila</name>
    <dbReference type="NCBI Taxonomy" id="1274374"/>
    <lineage>
        <taxon>Bacteria</taxon>
        <taxon>Bacillati</taxon>
        <taxon>Bacillota</taxon>
        <taxon>Bacilli</taxon>
        <taxon>Bacillales</taxon>
        <taxon>Paenibacillaceae</taxon>
        <taxon>Paenibacillus</taxon>
    </lineage>
</organism>
<evidence type="ECO:0000259" key="8">
    <source>
        <dbReference type="PROSITE" id="PS50893"/>
    </source>
</evidence>
<gene>
    <name evidence="10" type="ORF">J41TS12_01240</name>
</gene>
<dbReference type="SUPFAM" id="SSF52540">
    <property type="entry name" value="P-loop containing nucleoside triphosphate hydrolases"/>
    <property type="match status" value="1"/>
</dbReference>
<dbReference type="InterPro" id="IPR011527">
    <property type="entry name" value="ABC1_TM_dom"/>
</dbReference>
<dbReference type="GO" id="GO:0005524">
    <property type="term" value="F:ATP binding"/>
    <property type="evidence" value="ECO:0007669"/>
    <property type="project" value="UniProtKB-KW"/>
</dbReference>
<keyword evidence="11" id="KW-1185">Reference proteome</keyword>
<dbReference type="GO" id="GO:0005886">
    <property type="term" value="C:plasma membrane"/>
    <property type="evidence" value="ECO:0007669"/>
    <property type="project" value="UniProtKB-SubCell"/>
</dbReference>
<dbReference type="InterPro" id="IPR036640">
    <property type="entry name" value="ABC1_TM_sf"/>
</dbReference>
<proteinExistence type="predicted"/>
<dbReference type="InterPro" id="IPR003593">
    <property type="entry name" value="AAA+_ATPase"/>
</dbReference>
<evidence type="ECO:0000256" key="4">
    <source>
        <dbReference type="ARBA" id="ARBA00022840"/>
    </source>
</evidence>
<dbReference type="PROSITE" id="PS00211">
    <property type="entry name" value="ABC_TRANSPORTER_1"/>
    <property type="match status" value="1"/>
</dbReference>
<comment type="subcellular location">
    <subcellularLocation>
        <location evidence="1">Cell membrane</location>
        <topology evidence="1">Multi-pass membrane protein</topology>
    </subcellularLocation>
</comment>
<evidence type="ECO:0000256" key="6">
    <source>
        <dbReference type="ARBA" id="ARBA00023136"/>
    </source>
</evidence>
<evidence type="ECO:0000256" key="3">
    <source>
        <dbReference type="ARBA" id="ARBA00022741"/>
    </source>
</evidence>
<evidence type="ECO:0000256" key="2">
    <source>
        <dbReference type="ARBA" id="ARBA00022692"/>
    </source>
</evidence>
<dbReference type="Gene3D" id="1.20.1560.10">
    <property type="entry name" value="ABC transporter type 1, transmembrane domain"/>
    <property type="match status" value="1"/>
</dbReference>
<dbReference type="EMBL" id="BORR01000001">
    <property type="protein sequence ID" value="GIO35263.1"/>
    <property type="molecule type" value="Genomic_DNA"/>
</dbReference>
<dbReference type="Proteomes" id="UP000681162">
    <property type="component" value="Unassembled WGS sequence"/>
</dbReference>
<reference evidence="10 11" key="1">
    <citation type="submission" date="2021-03" db="EMBL/GenBank/DDBJ databases">
        <title>Antimicrobial resistance genes in bacteria isolated from Japanese honey, and their potential for conferring macrolide and lincosamide resistance in the American foulbrood pathogen Paenibacillus larvae.</title>
        <authorList>
            <person name="Okamoto M."/>
            <person name="Kumagai M."/>
            <person name="Kanamori H."/>
            <person name="Takamatsu D."/>
        </authorList>
    </citation>
    <scope>NUCLEOTIDE SEQUENCE [LARGE SCALE GENOMIC DNA]</scope>
    <source>
        <strain evidence="10 11">J41TS12</strain>
    </source>
</reference>
<dbReference type="PANTHER" id="PTHR24221">
    <property type="entry name" value="ATP-BINDING CASSETTE SUB-FAMILY B"/>
    <property type="match status" value="1"/>
</dbReference>
<evidence type="ECO:0000313" key="10">
    <source>
        <dbReference type="EMBL" id="GIO35263.1"/>
    </source>
</evidence>
<dbReference type="InterPro" id="IPR027417">
    <property type="entry name" value="P-loop_NTPase"/>
</dbReference>
<dbReference type="InterPro" id="IPR003439">
    <property type="entry name" value="ABC_transporter-like_ATP-bd"/>
</dbReference>
<evidence type="ECO:0000256" key="1">
    <source>
        <dbReference type="ARBA" id="ARBA00004651"/>
    </source>
</evidence>
<dbReference type="GO" id="GO:0140359">
    <property type="term" value="F:ABC-type transporter activity"/>
    <property type="evidence" value="ECO:0007669"/>
    <property type="project" value="InterPro"/>
</dbReference>
<dbReference type="GO" id="GO:0034040">
    <property type="term" value="F:ATPase-coupled lipid transmembrane transporter activity"/>
    <property type="evidence" value="ECO:0007669"/>
    <property type="project" value="TreeGrafter"/>
</dbReference>
<dbReference type="PROSITE" id="PS50929">
    <property type="entry name" value="ABC_TM1F"/>
    <property type="match status" value="1"/>
</dbReference>
<dbReference type="InterPro" id="IPR017871">
    <property type="entry name" value="ABC_transporter-like_CS"/>
</dbReference>
<sequence>MDHELNHKGVIRGLLFDIVPFIWRSAPVRLPGMMVIRMVEALQPAAQIYLTKQLIEQATLLFQGRSEMFMPVLVTIGWQALLFLAALGLRSLAHMLLLRIKQQAQFQMDREIANKCSRLDFIYFEQPVYYDRLQRTTQGLAYRGLSVLDHFFLVLQSLITLVSLLAVLAGFHWILSVGVLGLIVPSFLINMKLGRKRYKQMFTQTPSSRKVQYLMGLMTGRASAKEMKLFKLYPYMIDKWEKLYWKNAKEKAELERLGQWLSGFAEIFSYAFTVLATLVVLIIGYGNSLSIGVFVAMTQTVTTAKDSVMLIAANLSGIYENALFTGELIQFLRLPDEQEEDHVETLKELPEHWEKKAGADGLAVDGLSFTYPEQTAPALVDISFHIHPGQRVAIVGHNGAGKSTLAKCLLGLYRPQSGSLLWNGRDMGSDELSGKISAVFQDFMQYQLTLKENVGFGRISALDDEERLKEAAVKTGVDSISRSLIYGYETQLGHEYEGGKELSQGQWQRVALSRSFFNIEAELVIYDEPTSALDPIAEAALFEQFSGLVEGKTSIMISHRLGSCRNADLILVLKDGRLVEQGTHSQLLERQGEYARMYGAQAEWYDMNGVIA</sequence>
<dbReference type="SUPFAM" id="SSF90123">
    <property type="entry name" value="ABC transporter transmembrane region"/>
    <property type="match status" value="1"/>
</dbReference>
<keyword evidence="5 7" id="KW-1133">Transmembrane helix</keyword>
<dbReference type="AlphaFoldDB" id="A0A920CEW7"/>